<dbReference type="Pfam" id="PF07686">
    <property type="entry name" value="V-set"/>
    <property type="match status" value="1"/>
</dbReference>
<protein>
    <recommendedName>
        <fullName evidence="7">Ig-like domain-containing protein</fullName>
    </recommendedName>
</protein>
<evidence type="ECO:0000256" key="2">
    <source>
        <dbReference type="ARBA" id="ARBA00023130"/>
    </source>
</evidence>
<keyword evidence="9" id="KW-1185">Reference proteome</keyword>
<dbReference type="PANTHER" id="PTHR19367">
    <property type="entry name" value="T-CELL RECEPTOR ALPHA CHAIN V REGION"/>
    <property type="match status" value="1"/>
</dbReference>
<reference evidence="8" key="2">
    <citation type="submission" date="2025-08" db="UniProtKB">
        <authorList>
            <consortium name="Ensembl"/>
        </authorList>
    </citation>
    <scope>IDENTIFICATION</scope>
</reference>
<dbReference type="SMART" id="SM00406">
    <property type="entry name" value="IGv"/>
    <property type="match status" value="1"/>
</dbReference>
<name>A0A8C4SAT2_ERPCA</name>
<dbReference type="InterPro" id="IPR013106">
    <property type="entry name" value="Ig_V-set"/>
</dbReference>
<dbReference type="Proteomes" id="UP000694620">
    <property type="component" value="Chromosome 9"/>
</dbReference>
<proteinExistence type="predicted"/>
<dbReference type="Gene3D" id="2.60.40.10">
    <property type="entry name" value="Immunoglobulins"/>
    <property type="match status" value="1"/>
</dbReference>
<evidence type="ECO:0000313" key="8">
    <source>
        <dbReference type="Ensembl" id="ENSECRP00000014180.1"/>
    </source>
</evidence>
<dbReference type="Ensembl" id="ENSECRT00000014427.1">
    <property type="protein sequence ID" value="ENSECRP00000014180.1"/>
    <property type="gene ID" value="ENSECRG00000009462.1"/>
</dbReference>
<dbReference type="SMART" id="SM00409">
    <property type="entry name" value="IG"/>
    <property type="match status" value="1"/>
</dbReference>
<reference evidence="8" key="3">
    <citation type="submission" date="2025-09" db="UniProtKB">
        <authorList>
            <consortium name="Ensembl"/>
        </authorList>
    </citation>
    <scope>IDENTIFICATION</scope>
</reference>
<dbReference type="InterPro" id="IPR007110">
    <property type="entry name" value="Ig-like_dom"/>
</dbReference>
<evidence type="ECO:0000256" key="4">
    <source>
        <dbReference type="ARBA" id="ARBA00023319"/>
    </source>
</evidence>
<dbReference type="PROSITE" id="PS50835">
    <property type="entry name" value="IG_LIKE"/>
    <property type="match status" value="1"/>
</dbReference>
<keyword evidence="2" id="KW-1064">Adaptive immunity</keyword>
<dbReference type="GO" id="GO:0002250">
    <property type="term" value="P:adaptive immune response"/>
    <property type="evidence" value="ECO:0007669"/>
    <property type="project" value="UniProtKB-KW"/>
</dbReference>
<accession>A0A8C4SAT2</accession>
<feature type="domain" description="Ig-like" evidence="7">
    <location>
        <begin position="41"/>
        <end position="125"/>
    </location>
</feature>
<keyword evidence="1 6" id="KW-0732">Signal</keyword>
<feature type="chain" id="PRO_5034050869" description="Ig-like domain-containing protein" evidence="6">
    <location>
        <begin position="24"/>
        <end position="139"/>
    </location>
</feature>
<dbReference type="GeneTree" id="ENSGT00830000128446"/>
<dbReference type="InterPro" id="IPR003599">
    <property type="entry name" value="Ig_sub"/>
</dbReference>
<evidence type="ECO:0000256" key="5">
    <source>
        <dbReference type="ARBA" id="ARBA00043266"/>
    </source>
</evidence>
<evidence type="ECO:0000259" key="7">
    <source>
        <dbReference type="PROSITE" id="PS50835"/>
    </source>
</evidence>
<evidence type="ECO:0000313" key="9">
    <source>
        <dbReference type="Proteomes" id="UP000694620"/>
    </source>
</evidence>
<evidence type="ECO:0000256" key="6">
    <source>
        <dbReference type="SAM" id="SignalP"/>
    </source>
</evidence>
<evidence type="ECO:0000256" key="3">
    <source>
        <dbReference type="ARBA" id="ARBA00023170"/>
    </source>
</evidence>
<organism evidence="8 9">
    <name type="scientific">Erpetoichthys calabaricus</name>
    <name type="common">Rope fish</name>
    <name type="synonym">Calamoichthys calabaricus</name>
    <dbReference type="NCBI Taxonomy" id="27687"/>
    <lineage>
        <taxon>Eukaryota</taxon>
        <taxon>Metazoa</taxon>
        <taxon>Chordata</taxon>
        <taxon>Craniata</taxon>
        <taxon>Vertebrata</taxon>
        <taxon>Euteleostomi</taxon>
        <taxon>Actinopterygii</taxon>
        <taxon>Polypteriformes</taxon>
        <taxon>Polypteridae</taxon>
        <taxon>Erpetoichthys</taxon>
    </lineage>
</organism>
<dbReference type="SUPFAM" id="SSF48726">
    <property type="entry name" value="Immunoglobulin"/>
    <property type="match status" value="1"/>
</dbReference>
<dbReference type="InterPro" id="IPR051287">
    <property type="entry name" value="TCR_variable_region"/>
</dbReference>
<dbReference type="AlphaFoldDB" id="A0A8C4SAT2"/>
<sequence length="139" mass="15504">IFSSVYSLSLFIISLLGLKTGSGYSVSKQNRFLQTEIIGSESTAVTINCSYSTNYISVYLFWYRKYPNRSMQYILSKGARSASGYENAADFYKERFSSRAGQDFTELTISGLTLSDSAIYYCALSLTALLSPHALNKNQ</sequence>
<feature type="signal peptide" evidence="6">
    <location>
        <begin position="1"/>
        <end position="23"/>
    </location>
</feature>
<keyword evidence="5" id="KW-0391">Immunity</keyword>
<keyword evidence="3" id="KW-0675">Receptor</keyword>
<dbReference type="PANTHER" id="PTHR19367:SF18">
    <property type="entry name" value="T CELL RECEPTOR ALPHA VARIABLE 16"/>
    <property type="match status" value="1"/>
</dbReference>
<dbReference type="InterPro" id="IPR013783">
    <property type="entry name" value="Ig-like_fold"/>
</dbReference>
<dbReference type="InterPro" id="IPR036179">
    <property type="entry name" value="Ig-like_dom_sf"/>
</dbReference>
<evidence type="ECO:0000256" key="1">
    <source>
        <dbReference type="ARBA" id="ARBA00022729"/>
    </source>
</evidence>
<dbReference type="GO" id="GO:0042101">
    <property type="term" value="C:T cell receptor complex"/>
    <property type="evidence" value="ECO:0007669"/>
    <property type="project" value="UniProtKB-KW"/>
</dbReference>
<reference evidence="8" key="1">
    <citation type="submission" date="2021-06" db="EMBL/GenBank/DDBJ databases">
        <authorList>
            <consortium name="Wellcome Sanger Institute Data Sharing"/>
        </authorList>
    </citation>
    <scope>NUCLEOTIDE SEQUENCE [LARGE SCALE GENOMIC DNA]</scope>
</reference>
<keyword evidence="4" id="KW-0393">Immunoglobulin domain</keyword>
<keyword evidence="5" id="KW-1279">T cell receptor</keyword>